<sequence>MHITLSHGTHEESTRWPSGPGTKGYLSGRDWDTWQVRAVPNIAKKFATRMHSILPLYRKPQAPHGSLSCQSGWVGVAAIRVTFKPQSSRPSTGDARGTQSQRDRGADSAQMVFTKVSSFGKNIGCSIVGV</sequence>
<reference evidence="2" key="2">
    <citation type="submission" date="2021-03" db="EMBL/GenBank/DDBJ databases">
        <authorList>
            <person name="Alouane T."/>
            <person name="Langin T."/>
            <person name="Bonhomme L."/>
        </authorList>
    </citation>
    <scope>NUCLEOTIDE SEQUENCE</scope>
    <source>
        <strain evidence="2">MDC_Fg202</strain>
    </source>
</reference>
<gene>
    <name evidence="3" type="ORF">FUG_LOCUS18855</name>
    <name evidence="2" type="ORF">MDCFG202_LOCUS464336</name>
</gene>
<name>A0A4U9EM58_GIBZA</name>
<protein>
    <submittedName>
        <fullName evidence="2">Uncharacterized protein</fullName>
    </submittedName>
</protein>
<evidence type="ECO:0000256" key="1">
    <source>
        <dbReference type="SAM" id="MobiDB-lite"/>
    </source>
</evidence>
<feature type="region of interest" description="Disordered" evidence="1">
    <location>
        <begin position="84"/>
        <end position="108"/>
    </location>
</feature>
<feature type="region of interest" description="Disordered" evidence="1">
    <location>
        <begin position="1"/>
        <end position="22"/>
    </location>
</feature>
<dbReference type="Proteomes" id="UP000746612">
    <property type="component" value="Unassembled WGS sequence"/>
</dbReference>
<accession>A0A4U9EM58</accession>
<evidence type="ECO:0000313" key="4">
    <source>
        <dbReference type="Proteomes" id="UP000746612"/>
    </source>
</evidence>
<dbReference type="EMBL" id="CAJPIJ010000167">
    <property type="protein sequence ID" value="CAG2000927.1"/>
    <property type="molecule type" value="Genomic_DNA"/>
</dbReference>
<proteinExistence type="predicted"/>
<evidence type="ECO:0000313" key="2">
    <source>
        <dbReference type="EMBL" id="CAG2000927.1"/>
    </source>
</evidence>
<organism evidence="2 4">
    <name type="scientific">Gibberella zeae</name>
    <name type="common">Wheat head blight fungus</name>
    <name type="synonym">Fusarium graminearum</name>
    <dbReference type="NCBI Taxonomy" id="5518"/>
    <lineage>
        <taxon>Eukaryota</taxon>
        <taxon>Fungi</taxon>
        <taxon>Dikarya</taxon>
        <taxon>Ascomycota</taxon>
        <taxon>Pezizomycotina</taxon>
        <taxon>Sordariomycetes</taxon>
        <taxon>Hypocreomycetidae</taxon>
        <taxon>Hypocreales</taxon>
        <taxon>Nectriaceae</taxon>
        <taxon>Fusarium</taxon>
    </lineage>
</organism>
<dbReference type="EMBL" id="CAAKMV010000022">
    <property type="protein sequence ID" value="VIO52430.1"/>
    <property type="molecule type" value="Genomic_DNA"/>
</dbReference>
<dbReference type="AlphaFoldDB" id="A0A4U9EM58"/>
<evidence type="ECO:0000313" key="3">
    <source>
        <dbReference type="EMBL" id="VIO52430.1"/>
    </source>
</evidence>
<reference evidence="3" key="1">
    <citation type="submission" date="2019-04" db="EMBL/GenBank/DDBJ databases">
        <authorList>
            <person name="Melise S."/>
            <person name="Noan J."/>
            <person name="Okalmin O."/>
        </authorList>
    </citation>
    <scope>NUCLEOTIDE SEQUENCE</scope>
    <source>
        <strain evidence="3">FN9</strain>
    </source>
</reference>